<accession>A0ABY7K1E2</accession>
<evidence type="ECO:0000313" key="5">
    <source>
        <dbReference type="Proteomes" id="UP001164693"/>
    </source>
</evidence>
<dbReference type="InterPro" id="IPR000086">
    <property type="entry name" value="NUDIX_hydrolase_dom"/>
</dbReference>
<dbReference type="InterPro" id="IPR015797">
    <property type="entry name" value="NUDIX_hydrolase-like_dom_sf"/>
</dbReference>
<dbReference type="RefSeq" id="WP_269443931.1">
    <property type="nucleotide sequence ID" value="NZ_CP097463.1"/>
</dbReference>
<dbReference type="PROSITE" id="PS51462">
    <property type="entry name" value="NUDIX"/>
    <property type="match status" value="1"/>
</dbReference>
<gene>
    <name evidence="4" type="ORF">M6B22_01170</name>
</gene>
<proteinExistence type="predicted"/>
<reference evidence="4" key="1">
    <citation type="submission" date="2022-05" db="EMBL/GenBank/DDBJ databases">
        <title>Jatrophihabitans sp. SB3-54 whole genome sequence.</title>
        <authorList>
            <person name="Suh M.K."/>
            <person name="Eom M.K."/>
            <person name="Kim J.S."/>
            <person name="Kim H.S."/>
            <person name="Do H.E."/>
            <person name="Shin Y.K."/>
            <person name="Lee J.-S."/>
        </authorList>
    </citation>
    <scope>NUCLEOTIDE SEQUENCE</scope>
    <source>
        <strain evidence="4">SB3-54</strain>
    </source>
</reference>
<keyword evidence="2" id="KW-0378">Hydrolase</keyword>
<evidence type="ECO:0000313" key="4">
    <source>
        <dbReference type="EMBL" id="WAX57392.1"/>
    </source>
</evidence>
<keyword evidence="5" id="KW-1185">Reference proteome</keyword>
<comment type="cofactor">
    <cofactor evidence="1">
        <name>Mg(2+)</name>
        <dbReference type="ChEBI" id="CHEBI:18420"/>
    </cofactor>
</comment>
<dbReference type="PANTHER" id="PTHR43046:SF2">
    <property type="entry name" value="8-OXO-DGTP DIPHOSPHATASE-RELATED"/>
    <property type="match status" value="1"/>
</dbReference>
<dbReference type="PANTHER" id="PTHR43046">
    <property type="entry name" value="GDP-MANNOSE MANNOSYL HYDROLASE"/>
    <property type="match status" value="1"/>
</dbReference>
<organism evidence="4 5">
    <name type="scientific">Jatrophihabitans cynanchi</name>
    <dbReference type="NCBI Taxonomy" id="2944128"/>
    <lineage>
        <taxon>Bacteria</taxon>
        <taxon>Bacillati</taxon>
        <taxon>Actinomycetota</taxon>
        <taxon>Actinomycetes</taxon>
        <taxon>Jatrophihabitantales</taxon>
        <taxon>Jatrophihabitantaceae</taxon>
        <taxon>Jatrophihabitans</taxon>
    </lineage>
</organism>
<evidence type="ECO:0000256" key="1">
    <source>
        <dbReference type="ARBA" id="ARBA00001946"/>
    </source>
</evidence>
<dbReference type="Proteomes" id="UP001164693">
    <property type="component" value="Chromosome"/>
</dbReference>
<dbReference type="Gene3D" id="3.90.79.10">
    <property type="entry name" value="Nucleoside Triphosphate Pyrophosphohydrolase"/>
    <property type="match status" value="1"/>
</dbReference>
<name>A0ABY7K1E2_9ACTN</name>
<dbReference type="SUPFAM" id="SSF55811">
    <property type="entry name" value="Nudix"/>
    <property type="match status" value="1"/>
</dbReference>
<evidence type="ECO:0000259" key="3">
    <source>
        <dbReference type="PROSITE" id="PS51462"/>
    </source>
</evidence>
<evidence type="ECO:0000256" key="2">
    <source>
        <dbReference type="ARBA" id="ARBA00022801"/>
    </source>
</evidence>
<feature type="domain" description="Nudix hydrolase" evidence="3">
    <location>
        <begin position="19"/>
        <end position="145"/>
    </location>
</feature>
<dbReference type="EMBL" id="CP097463">
    <property type="protein sequence ID" value="WAX57392.1"/>
    <property type="molecule type" value="Genomic_DNA"/>
</dbReference>
<sequence>MSGDGNGWARCALGHRHWGRYGAAGVLITDGARVMLQHRAAWTHEGGTWAVPGGARDSHEDAVTAALREAAEEAALDPAGIVPLGEWVDDHGGWAYTTVVAHALGELAPRAANAESVEVRWWPIGEVATLPLHAGFASAWPRLLELIGVA</sequence>
<protein>
    <submittedName>
        <fullName evidence="4">NUDIX domain-containing protein</fullName>
    </submittedName>
</protein>
<dbReference type="Pfam" id="PF00293">
    <property type="entry name" value="NUDIX"/>
    <property type="match status" value="1"/>
</dbReference>